<evidence type="ECO:0000256" key="3">
    <source>
        <dbReference type="ARBA" id="ARBA00022771"/>
    </source>
</evidence>
<evidence type="ECO:0000256" key="7">
    <source>
        <dbReference type="ARBA" id="ARBA00023163"/>
    </source>
</evidence>
<dbReference type="Gene3D" id="3.30.50.10">
    <property type="entry name" value="Erythroid Transcription Factor GATA-1, subunit A"/>
    <property type="match status" value="1"/>
</dbReference>
<dbReference type="GO" id="GO:0004879">
    <property type="term" value="F:nuclear receptor activity"/>
    <property type="evidence" value="ECO:0007669"/>
    <property type="project" value="TreeGrafter"/>
</dbReference>
<keyword evidence="13" id="KW-1185">Reference proteome</keyword>
<feature type="domain" description="Nuclear receptor" evidence="12">
    <location>
        <begin position="65"/>
        <end position="114"/>
    </location>
</feature>
<dbReference type="PANTHER" id="PTHR24082">
    <property type="entry name" value="NUCLEAR HORMONE RECEPTOR"/>
    <property type="match status" value="1"/>
</dbReference>
<accession>A0A915P717</accession>
<dbReference type="SUPFAM" id="SSF57716">
    <property type="entry name" value="Glucocorticoid receptor-like (DNA-binding domain)"/>
    <property type="match status" value="1"/>
</dbReference>
<dbReference type="PANTHER" id="PTHR24082:SF507">
    <property type="entry name" value="BILE ACID RECEPTOR-RELATED"/>
    <property type="match status" value="1"/>
</dbReference>
<evidence type="ECO:0000256" key="6">
    <source>
        <dbReference type="ARBA" id="ARBA00023125"/>
    </source>
</evidence>
<dbReference type="PROSITE" id="PS51030">
    <property type="entry name" value="NUCLEAR_REC_DBD_2"/>
    <property type="match status" value="1"/>
</dbReference>
<feature type="compositionally biased region" description="Basic and acidic residues" evidence="11">
    <location>
        <begin position="172"/>
        <end position="189"/>
    </location>
</feature>
<feature type="compositionally biased region" description="Basic residues" evidence="11">
    <location>
        <begin position="158"/>
        <end position="171"/>
    </location>
</feature>
<evidence type="ECO:0000256" key="2">
    <source>
        <dbReference type="ARBA" id="ARBA00022723"/>
    </source>
</evidence>
<dbReference type="GO" id="GO:0045944">
    <property type="term" value="P:positive regulation of transcription by RNA polymerase II"/>
    <property type="evidence" value="ECO:0007669"/>
    <property type="project" value="TreeGrafter"/>
</dbReference>
<keyword evidence="10" id="KW-0175">Coiled coil</keyword>
<feature type="region of interest" description="Disordered" evidence="11">
    <location>
        <begin position="1"/>
        <end position="32"/>
    </location>
</feature>
<dbReference type="InterPro" id="IPR013088">
    <property type="entry name" value="Znf_NHR/GATA"/>
</dbReference>
<sequence length="485" mass="54790">MSDFFNNSNSEISEKGNINKTNSESSVDTLKCTGNDKEKETKEFNEELTVNSSVSKICWKKRAFPTNCIVCGHIASGYVFYNAMCCDGCKHFFRRCISNKNIIKCKNNGGCDVNSEMPKLAIFLLSILIFSETIECADKGKGIAGEESSGQEGGASSQRRRGGGRRGHVHIPTRESEPTQNWNEEHEGGPTEGHAQSLDDEIQNQHELLMQEWSEHLQQQDQMLNHIRNLTEQFNPPQELHRNTRKNAEKLTRNIQKQNKKLAKLHKEQEKILKKKENAIFDQGRESYLDKIELSKEMHKIAKENNKDLKEFSKIKMAEVQNYLYGHVAEDDVVHDANPVHYRWEGGEPQPYMPGQHIQPQLPPPGFGPITQYTGHPHQQGHQMSHTDLLNQQIAQANLMAQNLQLIPHPSSEQSFNAWLNPQEQGASSAIPEGSHAIGHGYIAQGRRVGRDGQRGRGNRGRDSTVNLSQNVIVISDDEETNEDN</sequence>
<organism evidence="13 14">
    <name type="scientific">Meloidogyne floridensis</name>
    <dbReference type="NCBI Taxonomy" id="298350"/>
    <lineage>
        <taxon>Eukaryota</taxon>
        <taxon>Metazoa</taxon>
        <taxon>Ecdysozoa</taxon>
        <taxon>Nematoda</taxon>
        <taxon>Chromadorea</taxon>
        <taxon>Rhabditida</taxon>
        <taxon>Tylenchina</taxon>
        <taxon>Tylenchomorpha</taxon>
        <taxon>Tylenchoidea</taxon>
        <taxon>Meloidogynidae</taxon>
        <taxon>Meloidogyninae</taxon>
        <taxon>Meloidogyne</taxon>
    </lineage>
</organism>
<keyword evidence="2" id="KW-0479">Metal-binding</keyword>
<keyword evidence="4" id="KW-0862">Zinc</keyword>
<evidence type="ECO:0000256" key="5">
    <source>
        <dbReference type="ARBA" id="ARBA00023015"/>
    </source>
</evidence>
<dbReference type="Pfam" id="PF00105">
    <property type="entry name" value="zf-C4"/>
    <property type="match status" value="1"/>
</dbReference>
<feature type="region of interest" description="Disordered" evidence="11">
    <location>
        <begin position="142"/>
        <end position="196"/>
    </location>
</feature>
<dbReference type="InterPro" id="IPR050234">
    <property type="entry name" value="Nuclear_hormone_rcpt_NR1"/>
</dbReference>
<reference evidence="14" key="1">
    <citation type="submission" date="2022-11" db="UniProtKB">
        <authorList>
            <consortium name="WormBaseParasite"/>
        </authorList>
    </citation>
    <scope>IDENTIFICATION</scope>
</reference>
<protein>
    <submittedName>
        <fullName evidence="14">Nuclear receptor domain-containing protein</fullName>
    </submittedName>
</protein>
<dbReference type="Proteomes" id="UP000887560">
    <property type="component" value="Unplaced"/>
</dbReference>
<name>A0A915P717_9BILA</name>
<keyword evidence="7" id="KW-0804">Transcription</keyword>
<proteinExistence type="inferred from homology"/>
<keyword evidence="6" id="KW-0238">DNA-binding</keyword>
<dbReference type="GO" id="GO:0030154">
    <property type="term" value="P:cell differentiation"/>
    <property type="evidence" value="ECO:0007669"/>
    <property type="project" value="TreeGrafter"/>
</dbReference>
<dbReference type="AlphaFoldDB" id="A0A915P717"/>
<dbReference type="GO" id="GO:0090575">
    <property type="term" value="C:RNA polymerase II transcription regulator complex"/>
    <property type="evidence" value="ECO:0007669"/>
    <property type="project" value="TreeGrafter"/>
</dbReference>
<keyword evidence="3" id="KW-0863">Zinc-finger</keyword>
<dbReference type="SMART" id="SM00399">
    <property type="entry name" value="ZnF_C4"/>
    <property type="match status" value="1"/>
</dbReference>
<evidence type="ECO:0000256" key="1">
    <source>
        <dbReference type="ARBA" id="ARBA00005993"/>
    </source>
</evidence>
<evidence type="ECO:0000256" key="11">
    <source>
        <dbReference type="SAM" id="MobiDB-lite"/>
    </source>
</evidence>
<evidence type="ECO:0000259" key="12">
    <source>
        <dbReference type="PROSITE" id="PS51030"/>
    </source>
</evidence>
<evidence type="ECO:0000256" key="8">
    <source>
        <dbReference type="ARBA" id="ARBA00023170"/>
    </source>
</evidence>
<dbReference type="GO" id="GO:0008270">
    <property type="term" value="F:zinc ion binding"/>
    <property type="evidence" value="ECO:0007669"/>
    <property type="project" value="UniProtKB-KW"/>
</dbReference>
<evidence type="ECO:0000313" key="14">
    <source>
        <dbReference type="WBParaSite" id="scf7180000422984.g9966"/>
    </source>
</evidence>
<dbReference type="WBParaSite" id="scf7180000422984.g9966">
    <property type="protein sequence ID" value="scf7180000422984.g9966"/>
    <property type="gene ID" value="scf7180000422984.g9966"/>
</dbReference>
<keyword evidence="9" id="KW-0539">Nucleus</keyword>
<dbReference type="GO" id="GO:0000122">
    <property type="term" value="P:negative regulation of transcription by RNA polymerase II"/>
    <property type="evidence" value="ECO:0007669"/>
    <property type="project" value="TreeGrafter"/>
</dbReference>
<evidence type="ECO:0000256" key="9">
    <source>
        <dbReference type="ARBA" id="ARBA00023242"/>
    </source>
</evidence>
<feature type="region of interest" description="Disordered" evidence="11">
    <location>
        <begin position="442"/>
        <end position="471"/>
    </location>
</feature>
<feature type="coiled-coil region" evidence="10">
    <location>
        <begin position="241"/>
        <end position="279"/>
    </location>
</feature>
<evidence type="ECO:0000256" key="10">
    <source>
        <dbReference type="SAM" id="Coils"/>
    </source>
</evidence>
<feature type="compositionally biased region" description="Basic and acidic residues" evidence="11">
    <location>
        <begin position="449"/>
        <end position="463"/>
    </location>
</feature>
<dbReference type="GO" id="GO:0000978">
    <property type="term" value="F:RNA polymerase II cis-regulatory region sequence-specific DNA binding"/>
    <property type="evidence" value="ECO:0007669"/>
    <property type="project" value="TreeGrafter"/>
</dbReference>
<evidence type="ECO:0000256" key="4">
    <source>
        <dbReference type="ARBA" id="ARBA00022833"/>
    </source>
</evidence>
<feature type="compositionally biased region" description="Low complexity" evidence="11">
    <location>
        <begin position="145"/>
        <end position="157"/>
    </location>
</feature>
<feature type="compositionally biased region" description="Polar residues" evidence="11">
    <location>
        <begin position="1"/>
        <end position="28"/>
    </location>
</feature>
<dbReference type="InterPro" id="IPR001628">
    <property type="entry name" value="Znf_hrmn_rcpt"/>
</dbReference>
<comment type="similarity">
    <text evidence="1">Belongs to the nuclear hormone receptor family.</text>
</comment>
<keyword evidence="5" id="KW-0805">Transcription regulation</keyword>
<evidence type="ECO:0000313" key="13">
    <source>
        <dbReference type="Proteomes" id="UP000887560"/>
    </source>
</evidence>
<keyword evidence="8" id="KW-0675">Receptor</keyword>